<organism evidence="7 8">
    <name type="scientific">Capnocytophaga leadbetteri</name>
    <dbReference type="NCBI Taxonomy" id="327575"/>
    <lineage>
        <taxon>Bacteria</taxon>
        <taxon>Pseudomonadati</taxon>
        <taxon>Bacteroidota</taxon>
        <taxon>Flavobacteriia</taxon>
        <taxon>Flavobacteriales</taxon>
        <taxon>Flavobacteriaceae</taxon>
        <taxon>Capnocytophaga</taxon>
    </lineage>
</organism>
<reference evidence="8" key="1">
    <citation type="submission" date="2017-06" db="EMBL/GenBank/DDBJ databases">
        <title>Capnocytophaga spp. assemblies.</title>
        <authorList>
            <person name="Gulvik C.A."/>
        </authorList>
    </citation>
    <scope>NUCLEOTIDE SEQUENCE [LARGE SCALE GENOMIC DNA]</scope>
    <source>
        <strain evidence="8">H6253</strain>
    </source>
</reference>
<dbReference type="PANTHER" id="PTHR12143">
    <property type="entry name" value="PEPTIDE N-GLYCANASE PNGASE -RELATED"/>
    <property type="match status" value="1"/>
</dbReference>
<dbReference type="NCBIfam" id="TIGR01180">
    <property type="entry name" value="aman2_put"/>
    <property type="match status" value="1"/>
</dbReference>
<feature type="domain" description="Glycosyl hydrolase family 92 N-terminal" evidence="6">
    <location>
        <begin position="41"/>
        <end position="267"/>
    </location>
</feature>
<keyword evidence="4" id="KW-0732">Signal</keyword>
<dbReference type="PROSITE" id="PS51257">
    <property type="entry name" value="PROKAR_LIPOPROTEIN"/>
    <property type="match status" value="1"/>
</dbReference>
<dbReference type="InterPro" id="IPR050883">
    <property type="entry name" value="PNGase"/>
</dbReference>
<dbReference type="Pfam" id="PF17678">
    <property type="entry name" value="Glyco_hydro_92N"/>
    <property type="match status" value="1"/>
</dbReference>
<keyword evidence="3" id="KW-0106">Calcium</keyword>
<comment type="subunit">
    <text evidence="2">Monomer.</text>
</comment>
<dbReference type="GO" id="GO:0005829">
    <property type="term" value="C:cytosol"/>
    <property type="evidence" value="ECO:0007669"/>
    <property type="project" value="TreeGrafter"/>
</dbReference>
<evidence type="ECO:0000256" key="1">
    <source>
        <dbReference type="ARBA" id="ARBA00001913"/>
    </source>
</evidence>
<dbReference type="EMBL" id="CP022384">
    <property type="protein sequence ID" value="ATA81744.1"/>
    <property type="molecule type" value="Genomic_DNA"/>
</dbReference>
<dbReference type="Pfam" id="PF07971">
    <property type="entry name" value="Glyco_hydro_92"/>
    <property type="match status" value="1"/>
</dbReference>
<dbReference type="AlphaFoldDB" id="A0A250F9E5"/>
<feature type="signal peptide" evidence="4">
    <location>
        <begin position="1"/>
        <end position="27"/>
    </location>
</feature>
<dbReference type="GO" id="GO:0000224">
    <property type="term" value="F:peptide-N4-(N-acetyl-beta-glucosaminyl)asparagine amidase activity"/>
    <property type="evidence" value="ECO:0007669"/>
    <property type="project" value="TreeGrafter"/>
</dbReference>
<dbReference type="InterPro" id="IPR014718">
    <property type="entry name" value="GH-type_carb-bd"/>
</dbReference>
<evidence type="ECO:0000259" key="5">
    <source>
        <dbReference type="Pfam" id="PF07971"/>
    </source>
</evidence>
<dbReference type="Gene3D" id="3.30.2080.10">
    <property type="entry name" value="GH92 mannosidase domain"/>
    <property type="match status" value="1"/>
</dbReference>
<dbReference type="InterPro" id="IPR005887">
    <property type="entry name" value="GH92_a_mannosidase_put"/>
</dbReference>
<dbReference type="GO" id="GO:0005975">
    <property type="term" value="P:carbohydrate metabolic process"/>
    <property type="evidence" value="ECO:0007669"/>
    <property type="project" value="InterPro"/>
</dbReference>
<name>A0A250F9E5_9FLAO</name>
<dbReference type="KEGG" id="clk:CGC53_04955"/>
<protein>
    <submittedName>
        <fullName evidence="7">Alpha-mannosidase</fullName>
    </submittedName>
</protein>
<dbReference type="InterPro" id="IPR012939">
    <property type="entry name" value="Glyco_hydro_92"/>
</dbReference>
<dbReference type="SUPFAM" id="SSF48208">
    <property type="entry name" value="Six-hairpin glycosidases"/>
    <property type="match status" value="1"/>
</dbReference>
<comment type="cofactor">
    <cofactor evidence="1">
        <name>Ca(2+)</name>
        <dbReference type="ChEBI" id="CHEBI:29108"/>
    </cofactor>
</comment>
<dbReference type="GO" id="GO:0030246">
    <property type="term" value="F:carbohydrate binding"/>
    <property type="evidence" value="ECO:0007669"/>
    <property type="project" value="InterPro"/>
</dbReference>
<dbReference type="InterPro" id="IPR041371">
    <property type="entry name" value="GH92_N"/>
</dbReference>
<evidence type="ECO:0000256" key="3">
    <source>
        <dbReference type="ARBA" id="ARBA00022837"/>
    </source>
</evidence>
<dbReference type="Proteomes" id="UP000217276">
    <property type="component" value="Chromosome"/>
</dbReference>
<gene>
    <name evidence="7" type="ORF">CGC53_04955</name>
</gene>
<dbReference type="PANTHER" id="PTHR12143:SF39">
    <property type="entry name" value="SECRETED PROTEIN"/>
    <property type="match status" value="1"/>
</dbReference>
<dbReference type="InterPro" id="IPR008928">
    <property type="entry name" value="6-hairpin_glycosidase_sf"/>
</dbReference>
<evidence type="ECO:0000256" key="2">
    <source>
        <dbReference type="ARBA" id="ARBA00011245"/>
    </source>
</evidence>
<sequence>MQKLKLQTSKIIIVAFLTLVACQTPQADKQVQHTDEQLTRYVNPFIGTDGMGNTYPGATTPFGMVQLSPDIGIPGWDRIPGYFYPDSLITGFSHTHLSGTGAGDLYDILVMPTNSRFNKRIKENNGKPFSYFSHQSEKATAGYYAVDLSSYGIRAELTATPRVGVQRYTFPKDDTSKITVDLGYNINWDKPTETYMKVVDDSTLEGYRYSTGWARDQKVYFVMKFSKPFAKSALISEKIAGKSQIGRAELLYATAEGEQIVVKTALSMHSLSGAYRNMQEEAPHFAFDTYREAARALWEKQLQKITVTSDDEQQKTIFYTMLYQTMLAPNLYSDVKEPVRYDTFSLWDTFRAAHPLYTLLQPQANADFISSFLAHYKENGTLPVWSMQGGETNMMIGYHAVPVIVDAYFKNIPMDVKLAYEACRASAMVDEREIDLYRQYGYIPYDLDKSGENWSVSKTLEYAYDDWCIAKFAAALGKGTDADYFARRAENWRNLFDPRTTFFRPRNSKGAFINPFNPKDYTPYFCESNAWQYRWFVPHNVSGLIEAMGGKEAFEQKLDSMFTFASTPDERLPIFSTGMIGQYVHGNEPSHHVAYLYNFTAHPEKASERVGEILRTQYHNTPDGHCGNEDCGQMSSWYVLSALGFYPINPADSPYYIGQPLFSQATLHLDNGKTFTIRKGNTNGQLQLNGKPLGRRYLHFKEITDGGELVY</sequence>
<dbReference type="Gene3D" id="1.20.1610.10">
    <property type="entry name" value="alpha-1,2-mannosidases domains"/>
    <property type="match status" value="1"/>
</dbReference>
<evidence type="ECO:0000259" key="6">
    <source>
        <dbReference type="Pfam" id="PF17678"/>
    </source>
</evidence>
<evidence type="ECO:0000313" key="7">
    <source>
        <dbReference type="EMBL" id="ATA81744.1"/>
    </source>
</evidence>
<dbReference type="GO" id="GO:0006516">
    <property type="term" value="P:glycoprotein catabolic process"/>
    <property type="evidence" value="ECO:0007669"/>
    <property type="project" value="TreeGrafter"/>
</dbReference>
<evidence type="ECO:0000256" key="4">
    <source>
        <dbReference type="SAM" id="SignalP"/>
    </source>
</evidence>
<dbReference type="FunFam" id="1.20.1610.10:FF:000001">
    <property type="entry name" value="Putative alpha-1,2-mannosidase"/>
    <property type="match status" value="1"/>
</dbReference>
<evidence type="ECO:0000313" key="8">
    <source>
        <dbReference type="Proteomes" id="UP000217276"/>
    </source>
</evidence>
<accession>A0A250F9E5</accession>
<feature type="domain" description="Glycosyl hydrolase family 92" evidence="5">
    <location>
        <begin position="274"/>
        <end position="710"/>
    </location>
</feature>
<keyword evidence="8" id="KW-1185">Reference proteome</keyword>
<dbReference type="FunFam" id="1.20.1050.60:FF:000001">
    <property type="entry name" value="Putative alpha-1,2-mannosidase"/>
    <property type="match status" value="1"/>
</dbReference>
<dbReference type="Gene3D" id="2.70.98.10">
    <property type="match status" value="1"/>
</dbReference>
<dbReference type="RefSeq" id="WP_095913759.1">
    <property type="nucleotide sequence ID" value="NZ_CP022384.1"/>
</dbReference>
<proteinExistence type="predicted"/>
<feature type="chain" id="PRO_5013032730" evidence="4">
    <location>
        <begin position="28"/>
        <end position="711"/>
    </location>
</feature>
<dbReference type="Gene3D" id="1.20.1050.60">
    <property type="entry name" value="alpha-1,2-mannosidase"/>
    <property type="match status" value="1"/>
</dbReference>